<feature type="transmembrane region" description="Helical" evidence="7">
    <location>
        <begin position="91"/>
        <end position="111"/>
    </location>
</feature>
<dbReference type="InterPro" id="IPR050920">
    <property type="entry name" value="Nematode_rcpt-like_delta"/>
</dbReference>
<keyword evidence="4 7" id="KW-1133">Transmembrane helix</keyword>
<comment type="caution">
    <text evidence="8">The sequence shown here is derived from an EMBL/GenBank/DDBJ whole genome shotgun (WGS) entry which is preliminary data.</text>
</comment>
<evidence type="ECO:0000256" key="6">
    <source>
        <dbReference type="SAM" id="MobiDB-lite"/>
    </source>
</evidence>
<dbReference type="Pfam" id="PF10317">
    <property type="entry name" value="7TM_GPCR_Srd"/>
    <property type="match status" value="1"/>
</dbReference>
<dbReference type="InterPro" id="IPR019421">
    <property type="entry name" value="7TM_GPCR_serpentine_rcpt_Srd"/>
</dbReference>
<gene>
    <name evidence="8" type="ORF">MSPICULIGERA_LOCUS7656</name>
</gene>
<evidence type="ECO:0000313" key="9">
    <source>
        <dbReference type="Proteomes" id="UP001177023"/>
    </source>
</evidence>
<sequence>MLHCYAHTLVSLIPSFWYRWYILTRLTPSICRCVIICLLVYIPSLVQAITFAFSTDPEPAIREILLTKFPAQNWTGTTISGHLSIVNFETLFTILWLCLTCAPVYVVVTIFRNKIHNVLEVVRMSPKTKEVHRQLVKALWLQACLPLLFSGAVMCYAVEQLQIVQHPLLEYLVFHIVGLVPVIAPFLSLYFVSPYRRAIKRFLHIGKPGKTKYYDSASHILPPTPKSSKPGPAISLTTSDPEKLESGGEITL</sequence>
<protein>
    <recommendedName>
        <fullName evidence="10">G protein-coupled receptor</fullName>
    </recommendedName>
</protein>
<organism evidence="8 9">
    <name type="scientific">Mesorhabditis spiculigera</name>
    <dbReference type="NCBI Taxonomy" id="96644"/>
    <lineage>
        <taxon>Eukaryota</taxon>
        <taxon>Metazoa</taxon>
        <taxon>Ecdysozoa</taxon>
        <taxon>Nematoda</taxon>
        <taxon>Chromadorea</taxon>
        <taxon>Rhabditida</taxon>
        <taxon>Rhabditina</taxon>
        <taxon>Rhabditomorpha</taxon>
        <taxon>Rhabditoidea</taxon>
        <taxon>Rhabditidae</taxon>
        <taxon>Mesorhabditinae</taxon>
        <taxon>Mesorhabditis</taxon>
    </lineage>
</organism>
<comment type="subcellular location">
    <subcellularLocation>
        <location evidence="1">Membrane</location>
        <topology evidence="1">Multi-pass membrane protein</topology>
    </subcellularLocation>
</comment>
<evidence type="ECO:0000256" key="4">
    <source>
        <dbReference type="ARBA" id="ARBA00022989"/>
    </source>
</evidence>
<feature type="transmembrane region" description="Helical" evidence="7">
    <location>
        <begin position="139"/>
        <end position="159"/>
    </location>
</feature>
<evidence type="ECO:0008006" key="10">
    <source>
        <dbReference type="Google" id="ProtNLM"/>
    </source>
</evidence>
<proteinExistence type="inferred from homology"/>
<evidence type="ECO:0000256" key="7">
    <source>
        <dbReference type="SAM" id="Phobius"/>
    </source>
</evidence>
<feature type="non-terminal residue" evidence="8">
    <location>
        <position position="1"/>
    </location>
</feature>
<keyword evidence="3 7" id="KW-0812">Transmembrane</keyword>
<dbReference type="PANTHER" id="PTHR22945:SF40">
    <property type="entry name" value="SERPENTINE RECEPTOR, CLASS D (DELTA)-RELATED"/>
    <property type="match status" value="1"/>
</dbReference>
<evidence type="ECO:0000256" key="5">
    <source>
        <dbReference type="ARBA" id="ARBA00023136"/>
    </source>
</evidence>
<keyword evidence="9" id="KW-1185">Reference proteome</keyword>
<dbReference type="GO" id="GO:0016020">
    <property type="term" value="C:membrane"/>
    <property type="evidence" value="ECO:0007669"/>
    <property type="project" value="UniProtKB-SubCell"/>
</dbReference>
<evidence type="ECO:0000256" key="1">
    <source>
        <dbReference type="ARBA" id="ARBA00004141"/>
    </source>
</evidence>
<evidence type="ECO:0000313" key="8">
    <source>
        <dbReference type="EMBL" id="CAJ0569166.1"/>
    </source>
</evidence>
<evidence type="ECO:0000256" key="3">
    <source>
        <dbReference type="ARBA" id="ARBA00022692"/>
    </source>
</evidence>
<feature type="transmembrane region" description="Helical" evidence="7">
    <location>
        <begin position="171"/>
        <end position="192"/>
    </location>
</feature>
<feature type="transmembrane region" description="Helical" evidence="7">
    <location>
        <begin position="30"/>
        <end position="53"/>
    </location>
</feature>
<dbReference type="PANTHER" id="PTHR22945">
    <property type="entry name" value="SERPENTINE RECEPTOR, CLASS D DELTA"/>
    <property type="match status" value="1"/>
</dbReference>
<dbReference type="EMBL" id="CATQJA010001966">
    <property type="protein sequence ID" value="CAJ0569166.1"/>
    <property type="molecule type" value="Genomic_DNA"/>
</dbReference>
<dbReference type="SUPFAM" id="SSF81321">
    <property type="entry name" value="Family A G protein-coupled receptor-like"/>
    <property type="match status" value="1"/>
</dbReference>
<name>A0AA36CJI2_9BILA</name>
<dbReference type="Proteomes" id="UP001177023">
    <property type="component" value="Unassembled WGS sequence"/>
</dbReference>
<reference evidence="8" key="1">
    <citation type="submission" date="2023-06" db="EMBL/GenBank/DDBJ databases">
        <authorList>
            <person name="Delattre M."/>
        </authorList>
    </citation>
    <scope>NUCLEOTIDE SEQUENCE</scope>
    <source>
        <strain evidence="8">AF72</strain>
    </source>
</reference>
<feature type="transmembrane region" description="Helical" evidence="7">
    <location>
        <begin position="6"/>
        <end position="23"/>
    </location>
</feature>
<comment type="similarity">
    <text evidence="2">Belongs to the nematode receptor-like protein srd family.</text>
</comment>
<evidence type="ECO:0000256" key="2">
    <source>
        <dbReference type="ARBA" id="ARBA00009166"/>
    </source>
</evidence>
<keyword evidence="5 7" id="KW-0472">Membrane</keyword>
<accession>A0AA36CJI2</accession>
<feature type="region of interest" description="Disordered" evidence="6">
    <location>
        <begin position="222"/>
        <end position="252"/>
    </location>
</feature>
<dbReference type="AlphaFoldDB" id="A0AA36CJI2"/>